<dbReference type="Pfam" id="PF07532">
    <property type="entry name" value="Big_4"/>
    <property type="match status" value="1"/>
</dbReference>
<gene>
    <name evidence="3" type="ORF">SAMN06265827_11458</name>
</gene>
<keyword evidence="1" id="KW-0732">Signal</keyword>
<name>A0A285H5V7_9FIRM</name>
<dbReference type="Pfam" id="PF16738">
    <property type="entry name" value="CBM26"/>
    <property type="match status" value="1"/>
</dbReference>
<dbReference type="CDD" id="cd00063">
    <property type="entry name" value="FN3"/>
    <property type="match status" value="1"/>
</dbReference>
<dbReference type="PROSITE" id="PS51257">
    <property type="entry name" value="PROKAR_LIPOPROTEIN"/>
    <property type="match status" value="1"/>
</dbReference>
<dbReference type="EMBL" id="OBDZ01000014">
    <property type="protein sequence ID" value="SNY30913.1"/>
    <property type="molecule type" value="Genomic_DNA"/>
</dbReference>
<feature type="signal peptide" evidence="1">
    <location>
        <begin position="1"/>
        <end position="23"/>
    </location>
</feature>
<dbReference type="RefSeq" id="WP_097018054.1">
    <property type="nucleotide sequence ID" value="NZ_OBDZ01000014.1"/>
</dbReference>
<sequence length="304" mass="33188">MKKIFSLLLILVLAFGLVGCSSGGDDDATIESLNLDTTSAIVKVGSEFKLPTTATALMSDGASKEVALTWNKEVDTSTAGVYTFAGSTEDTDTTVTFELDVRETVDVDVDLPTEFPTAPEAPTGFSATAIDYGVELTWDNTASKYLIYYGASEDDRSPLFETAISGNSYTDDELFAGDTYYYWIRAIDADGLNSDFAGPIKATTTGFPGVIVHFKYTEPETPWMYAWDLDGEAGNYQGAGWPGAPLTAEGNDWYGAELEGYRSIGLLFTLEDGTKLTKNGQDESRDQGEWWYMDGDWYDYNPEG</sequence>
<dbReference type="PROSITE" id="PS50853">
    <property type="entry name" value="FN3"/>
    <property type="match status" value="1"/>
</dbReference>
<evidence type="ECO:0000313" key="4">
    <source>
        <dbReference type="Proteomes" id="UP000219573"/>
    </source>
</evidence>
<dbReference type="OrthoDB" id="1698780at2"/>
<reference evidence="4" key="1">
    <citation type="submission" date="2017-09" db="EMBL/GenBank/DDBJ databases">
        <authorList>
            <person name="Varghese N."/>
            <person name="Submissions S."/>
        </authorList>
    </citation>
    <scope>NUCLEOTIDE SEQUENCE [LARGE SCALE GENOMIC DNA]</scope>
    <source>
        <strain evidence="4">MSL47</strain>
    </source>
</reference>
<organism evidence="3 4">
    <name type="scientific">Orenia metallireducens</name>
    <dbReference type="NCBI Taxonomy" id="1413210"/>
    <lineage>
        <taxon>Bacteria</taxon>
        <taxon>Bacillati</taxon>
        <taxon>Bacillota</taxon>
        <taxon>Clostridia</taxon>
        <taxon>Halanaerobiales</taxon>
        <taxon>Halobacteroidaceae</taxon>
        <taxon>Orenia</taxon>
    </lineage>
</organism>
<dbReference type="SUPFAM" id="SSF49265">
    <property type="entry name" value="Fibronectin type III"/>
    <property type="match status" value="1"/>
</dbReference>
<dbReference type="SMART" id="SM00060">
    <property type="entry name" value="FN3"/>
    <property type="match status" value="1"/>
</dbReference>
<dbReference type="InterPro" id="IPR036116">
    <property type="entry name" value="FN3_sf"/>
</dbReference>
<evidence type="ECO:0000313" key="3">
    <source>
        <dbReference type="EMBL" id="SNY30913.1"/>
    </source>
</evidence>
<feature type="chain" id="PRO_5038741795" evidence="1">
    <location>
        <begin position="24"/>
        <end position="304"/>
    </location>
</feature>
<evidence type="ECO:0000259" key="2">
    <source>
        <dbReference type="PROSITE" id="PS50853"/>
    </source>
</evidence>
<dbReference type="Gene3D" id="2.60.40.10">
    <property type="entry name" value="Immunoglobulins"/>
    <property type="match status" value="2"/>
</dbReference>
<feature type="domain" description="Fibronectin type-III" evidence="2">
    <location>
        <begin position="118"/>
        <end position="207"/>
    </location>
</feature>
<dbReference type="InterPro" id="IPR003961">
    <property type="entry name" value="FN3_dom"/>
</dbReference>
<accession>A0A285H5V7</accession>
<dbReference type="InterPro" id="IPR013783">
    <property type="entry name" value="Ig-like_fold"/>
</dbReference>
<protein>
    <submittedName>
        <fullName evidence="3">Ig-like domain (Group 4)</fullName>
    </submittedName>
</protein>
<dbReference type="AlphaFoldDB" id="A0A285H5V7"/>
<keyword evidence="4" id="KW-1185">Reference proteome</keyword>
<dbReference type="InterPro" id="IPR011081">
    <property type="entry name" value="Big_4"/>
</dbReference>
<dbReference type="Proteomes" id="UP000219573">
    <property type="component" value="Unassembled WGS sequence"/>
</dbReference>
<proteinExistence type="predicted"/>
<dbReference type="InterPro" id="IPR031965">
    <property type="entry name" value="CBM26"/>
</dbReference>
<evidence type="ECO:0000256" key="1">
    <source>
        <dbReference type="SAM" id="SignalP"/>
    </source>
</evidence>